<gene>
    <name evidence="3" type="ORF">HCN08_02430</name>
</gene>
<keyword evidence="4" id="KW-1185">Reference proteome</keyword>
<evidence type="ECO:0000259" key="2">
    <source>
        <dbReference type="Pfam" id="PF05065"/>
    </source>
</evidence>
<dbReference type="RefSeq" id="WP_167981110.1">
    <property type="nucleotide sequence ID" value="NZ_JAATEJ010000001.1"/>
</dbReference>
<comment type="subcellular location">
    <subcellularLocation>
        <location evidence="1">Virion</location>
    </subcellularLocation>
</comment>
<dbReference type="EMBL" id="JAATEJ010000001">
    <property type="protein sequence ID" value="NJP42277.1"/>
    <property type="molecule type" value="Genomic_DNA"/>
</dbReference>
<reference evidence="3 4" key="1">
    <citation type="submission" date="2020-03" db="EMBL/GenBank/DDBJ databases">
        <title>WGS of actinomycetes isolated from Thailand.</title>
        <authorList>
            <person name="Thawai C."/>
        </authorList>
    </citation>
    <scope>NUCLEOTIDE SEQUENCE [LARGE SCALE GENOMIC DNA]</scope>
    <source>
        <strain evidence="3 4">PRB2-1</strain>
    </source>
</reference>
<evidence type="ECO:0000313" key="4">
    <source>
        <dbReference type="Proteomes" id="UP000734511"/>
    </source>
</evidence>
<evidence type="ECO:0000256" key="1">
    <source>
        <dbReference type="ARBA" id="ARBA00004328"/>
    </source>
</evidence>
<dbReference type="InterPro" id="IPR054612">
    <property type="entry name" value="Phage_capsid-like_C"/>
</dbReference>
<feature type="domain" description="Phage capsid-like C-terminal" evidence="2">
    <location>
        <begin position="193"/>
        <end position="424"/>
    </location>
</feature>
<proteinExistence type="predicted"/>
<dbReference type="Proteomes" id="UP000734511">
    <property type="component" value="Unassembled WGS sequence"/>
</dbReference>
<comment type="caution">
    <text evidence="3">The sequence shown here is derived from an EMBL/GenBank/DDBJ whole genome shotgun (WGS) entry which is preliminary data.</text>
</comment>
<evidence type="ECO:0000313" key="3">
    <source>
        <dbReference type="EMBL" id="NJP42277.1"/>
    </source>
</evidence>
<name>A0ABX0ZHJ9_9ACTN</name>
<dbReference type="Pfam" id="PF05065">
    <property type="entry name" value="Phage_capsid"/>
    <property type="match status" value="1"/>
</dbReference>
<protein>
    <submittedName>
        <fullName evidence="3">Phage major capsid protein</fullName>
    </submittedName>
</protein>
<accession>A0ABX0ZHJ9</accession>
<dbReference type="InterPro" id="IPR024455">
    <property type="entry name" value="Phage_capsid"/>
</dbReference>
<sequence length="428" mass="45186">MTLREQLKAALTRAAEIAQAAKTDGRDFTDDEVKEITDLKAKVTDLTAKVEAADAAQAAADEMAGKAAAGDGKPAPKLTGVKDRQEVSDLATFGEQYVKSEAYTAWRKSAGTGFGNGTPISIPSVQAGSLKAFVRGVREGRRAMKADPAPLQVGLGHVQNIRLPTVDLTVPPQLTLLDLIDTSGHIDGPSFEYLQITSVTRGAAIVPDEILPGDTTVKPLSTLGTNLATAKVYTYADGYTVTNQMLADAGGLATYLNANLGTNINSVVEDMILNGTGADGEPTGIMHTTGVQSQAFDTDMVATLRKAITKLAKIKSPITAVAVSAEDDEAFDLMKDADGRYLGQGPWSSGPGTIWGRPRVVSDVIPQGTAILGNWSTVSLMDREGLSVLAFNQHADYARRNLTYVRGELRAAQAIWKPAQLCVADLAA</sequence>
<organism evidence="3 4">
    <name type="scientific">Actinacidiphila epipremni</name>
    <dbReference type="NCBI Taxonomy" id="2053013"/>
    <lineage>
        <taxon>Bacteria</taxon>
        <taxon>Bacillati</taxon>
        <taxon>Actinomycetota</taxon>
        <taxon>Actinomycetes</taxon>
        <taxon>Kitasatosporales</taxon>
        <taxon>Streptomycetaceae</taxon>
        <taxon>Actinacidiphila</taxon>
    </lineage>
</organism>
<dbReference type="Gene3D" id="3.30.2400.10">
    <property type="entry name" value="Major capsid protein gp5"/>
    <property type="match status" value="1"/>
</dbReference>
<dbReference type="Gene3D" id="3.30.2320.10">
    <property type="entry name" value="hypothetical protein PF0899 domain"/>
    <property type="match status" value="1"/>
</dbReference>
<dbReference type="SUPFAM" id="SSF56563">
    <property type="entry name" value="Major capsid protein gp5"/>
    <property type="match status" value="1"/>
</dbReference>
<dbReference type="NCBIfam" id="TIGR01554">
    <property type="entry name" value="major_cap_HK97"/>
    <property type="match status" value="1"/>
</dbReference>